<proteinExistence type="inferred from homology"/>
<keyword evidence="5 14" id="KW-0812">Transmembrane</keyword>
<keyword evidence="7" id="KW-1278">Translocase</keyword>
<evidence type="ECO:0000256" key="10">
    <source>
        <dbReference type="ARBA" id="ARBA00023008"/>
    </source>
</evidence>
<comment type="similarity">
    <text evidence="2 14">Belongs to the cytochrome c oxidase subunit 2 family.</text>
</comment>
<evidence type="ECO:0000259" key="18">
    <source>
        <dbReference type="PROSITE" id="PS50999"/>
    </source>
</evidence>
<feature type="transmembrane region" description="Helical" evidence="16">
    <location>
        <begin position="94"/>
        <end position="116"/>
    </location>
</feature>
<comment type="catalytic activity">
    <reaction evidence="13 15">
        <text>4 Fe(II)-[cytochrome c] + O2 + 8 H(+)(in) = 4 Fe(III)-[cytochrome c] + 2 H2O + 4 H(+)(out)</text>
        <dbReference type="Rhea" id="RHEA:11436"/>
        <dbReference type="Rhea" id="RHEA-COMP:10350"/>
        <dbReference type="Rhea" id="RHEA-COMP:14399"/>
        <dbReference type="ChEBI" id="CHEBI:15377"/>
        <dbReference type="ChEBI" id="CHEBI:15378"/>
        <dbReference type="ChEBI" id="CHEBI:15379"/>
        <dbReference type="ChEBI" id="CHEBI:29033"/>
        <dbReference type="ChEBI" id="CHEBI:29034"/>
        <dbReference type="EC" id="7.1.1.9"/>
    </reaction>
</comment>
<dbReference type="EMBL" id="BMPN01000002">
    <property type="protein sequence ID" value="GGJ53086.1"/>
    <property type="molecule type" value="Genomic_DNA"/>
</dbReference>
<feature type="transmembrane region" description="Helical" evidence="16">
    <location>
        <begin position="45"/>
        <end position="70"/>
    </location>
</feature>
<comment type="function">
    <text evidence="12 15">Subunits I and II form the functional core of the enzyme complex. Electrons originating in cytochrome c are transferred via heme a and Cu(A) to the binuclear center formed by heme a3 and Cu(B).</text>
</comment>
<evidence type="ECO:0000256" key="14">
    <source>
        <dbReference type="RuleBase" id="RU000456"/>
    </source>
</evidence>
<keyword evidence="4 14" id="KW-0679">Respiratory chain</keyword>
<feature type="domain" description="Cytochrome oxidase subunit II copper A binding" evidence="17">
    <location>
        <begin position="128"/>
        <end position="239"/>
    </location>
</feature>
<dbReference type="EC" id="7.1.1.9" evidence="15"/>
<dbReference type="InterPro" id="IPR045187">
    <property type="entry name" value="CcO_II"/>
</dbReference>
<dbReference type="InterPro" id="IPR008972">
    <property type="entry name" value="Cupredoxin"/>
</dbReference>
<keyword evidence="11 16" id="KW-0472">Membrane</keyword>
<keyword evidence="3 14" id="KW-0813">Transport</keyword>
<dbReference type="Pfam" id="PF02790">
    <property type="entry name" value="COX2_TM"/>
    <property type="match status" value="1"/>
</dbReference>
<dbReference type="NCBIfam" id="TIGR02866">
    <property type="entry name" value="CoxB"/>
    <property type="match status" value="1"/>
</dbReference>
<dbReference type="Gene3D" id="2.60.40.420">
    <property type="entry name" value="Cupredoxins - blue copper proteins"/>
    <property type="match status" value="1"/>
</dbReference>
<evidence type="ECO:0000256" key="11">
    <source>
        <dbReference type="ARBA" id="ARBA00023136"/>
    </source>
</evidence>
<evidence type="ECO:0000256" key="3">
    <source>
        <dbReference type="ARBA" id="ARBA00022448"/>
    </source>
</evidence>
<dbReference type="PANTHER" id="PTHR22888">
    <property type="entry name" value="CYTOCHROME C OXIDASE, SUBUNIT II"/>
    <property type="match status" value="1"/>
</dbReference>
<dbReference type="SUPFAM" id="SSF49503">
    <property type="entry name" value="Cupredoxins"/>
    <property type="match status" value="1"/>
</dbReference>
<dbReference type="PANTHER" id="PTHR22888:SF18">
    <property type="entry name" value="CYTOCHROME BO(3) UBIQUINOL OXIDASE SUBUNIT 2"/>
    <property type="match status" value="1"/>
</dbReference>
<keyword evidence="10 15" id="KW-0186">Copper</keyword>
<keyword evidence="20" id="KW-1185">Reference proteome</keyword>
<evidence type="ECO:0000313" key="19">
    <source>
        <dbReference type="EMBL" id="GGJ53086.1"/>
    </source>
</evidence>
<evidence type="ECO:0000256" key="8">
    <source>
        <dbReference type="ARBA" id="ARBA00022982"/>
    </source>
</evidence>
<comment type="subcellular location">
    <subcellularLocation>
        <location evidence="14">Cell membrane</location>
        <topology evidence="14">Multi-pass membrane protein</topology>
    </subcellularLocation>
    <subcellularLocation>
        <location evidence="1">Membrane</location>
        <topology evidence="1">Multi-pass membrane protein</topology>
    </subcellularLocation>
</comment>
<dbReference type="InterPro" id="IPR001505">
    <property type="entry name" value="Copper_CuA"/>
</dbReference>
<keyword evidence="6 15" id="KW-0479">Metal-binding</keyword>
<evidence type="ECO:0000256" key="9">
    <source>
        <dbReference type="ARBA" id="ARBA00022989"/>
    </source>
</evidence>
<dbReference type="PROSITE" id="PS50999">
    <property type="entry name" value="COX2_TM"/>
    <property type="match status" value="1"/>
</dbReference>
<dbReference type="InterPro" id="IPR002429">
    <property type="entry name" value="CcO_II-like_C"/>
</dbReference>
<name>A0ABQ2DCH8_9BACI</name>
<dbReference type="Proteomes" id="UP000634435">
    <property type="component" value="Unassembled WGS sequence"/>
</dbReference>
<evidence type="ECO:0000256" key="6">
    <source>
        <dbReference type="ARBA" id="ARBA00022723"/>
    </source>
</evidence>
<evidence type="ECO:0000256" key="5">
    <source>
        <dbReference type="ARBA" id="ARBA00022692"/>
    </source>
</evidence>
<dbReference type="Pfam" id="PF00116">
    <property type="entry name" value="COX2"/>
    <property type="match status" value="1"/>
</dbReference>
<evidence type="ECO:0000256" key="1">
    <source>
        <dbReference type="ARBA" id="ARBA00004141"/>
    </source>
</evidence>
<organism evidence="19 20">
    <name type="scientific">Virgibacillus kapii</name>
    <dbReference type="NCBI Taxonomy" id="1638645"/>
    <lineage>
        <taxon>Bacteria</taxon>
        <taxon>Bacillati</taxon>
        <taxon>Bacillota</taxon>
        <taxon>Bacilli</taxon>
        <taxon>Bacillales</taxon>
        <taxon>Bacillaceae</taxon>
        <taxon>Virgibacillus</taxon>
    </lineage>
</organism>
<evidence type="ECO:0000256" key="12">
    <source>
        <dbReference type="ARBA" id="ARBA00024688"/>
    </source>
</evidence>
<dbReference type="InterPro" id="IPR014222">
    <property type="entry name" value="Cyt_c_oxidase_su2"/>
</dbReference>
<feature type="transmembrane region" description="Helical" evidence="16">
    <location>
        <begin position="12"/>
        <end position="33"/>
    </location>
</feature>
<evidence type="ECO:0000256" key="7">
    <source>
        <dbReference type="ARBA" id="ARBA00022967"/>
    </source>
</evidence>
<evidence type="ECO:0000256" key="4">
    <source>
        <dbReference type="ARBA" id="ARBA00022660"/>
    </source>
</evidence>
<evidence type="ECO:0000256" key="2">
    <source>
        <dbReference type="ARBA" id="ARBA00007866"/>
    </source>
</evidence>
<comment type="cofactor">
    <cofactor evidence="15">
        <name>Cu cation</name>
        <dbReference type="ChEBI" id="CHEBI:23378"/>
    </cofactor>
    <text evidence="15">Binds a copper A center.</text>
</comment>
<comment type="caution">
    <text evidence="19">The sequence shown here is derived from an EMBL/GenBank/DDBJ whole genome shotgun (WGS) entry which is preliminary data.</text>
</comment>
<dbReference type="PROSITE" id="PS00078">
    <property type="entry name" value="COX2"/>
    <property type="match status" value="1"/>
</dbReference>
<gene>
    <name evidence="19" type="ORF">GCM10007111_14110</name>
</gene>
<reference evidence="20" key="1">
    <citation type="journal article" date="2019" name="Int. J. Syst. Evol. Microbiol.">
        <title>The Global Catalogue of Microorganisms (GCM) 10K type strain sequencing project: providing services to taxonomists for standard genome sequencing and annotation.</title>
        <authorList>
            <consortium name="The Broad Institute Genomics Platform"/>
            <consortium name="The Broad Institute Genome Sequencing Center for Infectious Disease"/>
            <person name="Wu L."/>
            <person name="Ma J."/>
        </authorList>
    </citation>
    <scope>NUCLEOTIDE SEQUENCE [LARGE SCALE GENOMIC DNA]</scope>
    <source>
        <strain evidence="20">JCM 30071</strain>
    </source>
</reference>
<dbReference type="SUPFAM" id="SSF81464">
    <property type="entry name" value="Cytochrome c oxidase subunit II-like, transmembrane region"/>
    <property type="match status" value="1"/>
</dbReference>
<keyword evidence="8 14" id="KW-0249">Electron transport</keyword>
<dbReference type="PRINTS" id="PR01166">
    <property type="entry name" value="CYCOXIDASEII"/>
</dbReference>
<keyword evidence="9 16" id="KW-1133">Transmembrane helix</keyword>
<accession>A0ABQ2DCH8</accession>
<evidence type="ECO:0000256" key="13">
    <source>
        <dbReference type="ARBA" id="ARBA00047816"/>
    </source>
</evidence>
<dbReference type="InterPro" id="IPR011759">
    <property type="entry name" value="Cyt_c_oxidase_su2_TM_dom"/>
</dbReference>
<evidence type="ECO:0000256" key="15">
    <source>
        <dbReference type="RuleBase" id="RU004024"/>
    </source>
</evidence>
<evidence type="ECO:0000259" key="17">
    <source>
        <dbReference type="PROSITE" id="PS50857"/>
    </source>
</evidence>
<dbReference type="Gene3D" id="1.10.287.90">
    <property type="match status" value="1"/>
</dbReference>
<evidence type="ECO:0000313" key="20">
    <source>
        <dbReference type="Proteomes" id="UP000634435"/>
    </source>
</evidence>
<sequence>MKYSFPEKVGCIVKKIVWLFMLIFLAGCNITVLQPKSETASEQAFLINFSFWLMMIVVVTVFTLFIRFVYRYRFTEKRKDDLPEDVKGNRKLEITWIVLPILLLIVLAVPTIAITYEQSAKAPQDRKKNGVHIDVIGKQFSWTFQHENGKKEMNRLVIPEGEPIIFHLTSEDVIHSFWVPKLGGKVDVMPGKEITYEIKKPEKGSYQGKCAEYCGLAHANMTFKTKVVAKEDYQEYLIQESQ</sequence>
<protein>
    <recommendedName>
        <fullName evidence="15">Cytochrome c oxidase subunit 2</fullName>
        <ecNumber evidence="15">7.1.1.9</ecNumber>
    </recommendedName>
</protein>
<evidence type="ECO:0000256" key="16">
    <source>
        <dbReference type="SAM" id="Phobius"/>
    </source>
</evidence>
<dbReference type="PROSITE" id="PS50857">
    <property type="entry name" value="COX2_CUA"/>
    <property type="match status" value="1"/>
</dbReference>
<dbReference type="PROSITE" id="PS51257">
    <property type="entry name" value="PROKAR_LIPOPROTEIN"/>
    <property type="match status" value="1"/>
</dbReference>
<feature type="domain" description="Cytochrome oxidase subunit II transmembrane region profile" evidence="18">
    <location>
        <begin position="24"/>
        <end position="122"/>
    </location>
</feature>
<dbReference type="InterPro" id="IPR036257">
    <property type="entry name" value="Cyt_c_oxidase_su2_TM_sf"/>
</dbReference>